<evidence type="ECO:0000256" key="3">
    <source>
        <dbReference type="ARBA" id="ARBA00022490"/>
    </source>
</evidence>
<evidence type="ECO:0000256" key="4">
    <source>
        <dbReference type="ARBA" id="ARBA00023212"/>
    </source>
</evidence>
<organism evidence="8 9">
    <name type="scientific">Cephus cinctus</name>
    <name type="common">Wheat stem sawfly</name>
    <dbReference type="NCBI Taxonomy" id="211228"/>
    <lineage>
        <taxon>Eukaryota</taxon>
        <taxon>Metazoa</taxon>
        <taxon>Ecdysozoa</taxon>
        <taxon>Arthropoda</taxon>
        <taxon>Hexapoda</taxon>
        <taxon>Insecta</taxon>
        <taxon>Pterygota</taxon>
        <taxon>Neoptera</taxon>
        <taxon>Endopterygota</taxon>
        <taxon>Hymenoptera</taxon>
        <taxon>Cephoidea</taxon>
        <taxon>Cephidae</taxon>
        <taxon>Cephus</taxon>
    </lineage>
</organism>
<dbReference type="GO" id="GO:0005856">
    <property type="term" value="C:cytoskeleton"/>
    <property type="evidence" value="ECO:0007669"/>
    <property type="project" value="UniProtKB-SubCell"/>
</dbReference>
<sequence>MSTDRSDSRGPPAATGSVSRRKIEKPPFKLCFSKQQEAGRSDACASKITASYITPKFYSREMEKWADVDVSNTVQEIEREDNKKPKDPYRWPLLTSHTYGWWHDRGIKPRDPRFNFHKKTSDLVSYQMRIYAEDRKLKGLGH</sequence>
<gene>
    <name evidence="9" type="primary">LOC107263582</name>
</gene>
<dbReference type="AlphaFoldDB" id="A0AAJ7BHU2"/>
<accession>A0AAJ7BHU2</accession>
<reference evidence="9" key="1">
    <citation type="submission" date="2025-08" db="UniProtKB">
        <authorList>
            <consortium name="RefSeq"/>
        </authorList>
    </citation>
    <scope>IDENTIFICATION</scope>
</reference>
<feature type="region of interest" description="Disordered" evidence="7">
    <location>
        <begin position="1"/>
        <end position="22"/>
    </location>
</feature>
<evidence type="ECO:0000256" key="2">
    <source>
        <dbReference type="ARBA" id="ARBA00004245"/>
    </source>
</evidence>
<protein>
    <submittedName>
        <fullName evidence="9">Uncharacterized protein LOC107263582</fullName>
    </submittedName>
</protein>
<dbReference type="RefSeq" id="XP_015586423.1">
    <property type="nucleotide sequence ID" value="XM_015730937.2"/>
</dbReference>
<evidence type="ECO:0000256" key="1">
    <source>
        <dbReference type="ARBA" id="ARBA00004138"/>
    </source>
</evidence>
<name>A0AAJ7BHU2_CEPCN</name>
<keyword evidence="8" id="KW-1185">Reference proteome</keyword>
<dbReference type="InterPro" id="IPR029214">
    <property type="entry name" value="CFAP144"/>
</dbReference>
<proteinExistence type="inferred from homology"/>
<evidence type="ECO:0000313" key="8">
    <source>
        <dbReference type="Proteomes" id="UP000694920"/>
    </source>
</evidence>
<evidence type="ECO:0000313" key="9">
    <source>
        <dbReference type="RefSeq" id="XP_015586423.1"/>
    </source>
</evidence>
<dbReference type="Proteomes" id="UP000694920">
    <property type="component" value="Unplaced"/>
</dbReference>
<keyword evidence="5" id="KW-0966">Cell projection</keyword>
<evidence type="ECO:0000256" key="6">
    <source>
        <dbReference type="ARBA" id="ARBA00034777"/>
    </source>
</evidence>
<evidence type="ECO:0000256" key="5">
    <source>
        <dbReference type="ARBA" id="ARBA00023273"/>
    </source>
</evidence>
<dbReference type="KEGG" id="ccin:107263582"/>
<dbReference type="GeneID" id="107263582"/>
<comment type="subcellular location">
    <subcellularLocation>
        <location evidence="1">Cell projection</location>
        <location evidence="1">Cilium</location>
    </subcellularLocation>
    <subcellularLocation>
        <location evidence="2">Cytoplasm</location>
        <location evidence="2">Cytoskeleton</location>
    </subcellularLocation>
</comment>
<dbReference type="GO" id="GO:0005929">
    <property type="term" value="C:cilium"/>
    <property type="evidence" value="ECO:0007669"/>
    <property type="project" value="UniProtKB-SubCell"/>
</dbReference>
<dbReference type="Pfam" id="PF14886">
    <property type="entry name" value="FAM183"/>
    <property type="match status" value="1"/>
</dbReference>
<evidence type="ECO:0000256" key="7">
    <source>
        <dbReference type="SAM" id="MobiDB-lite"/>
    </source>
</evidence>
<keyword evidence="3" id="KW-0963">Cytoplasm</keyword>
<keyword evidence="4" id="KW-0206">Cytoskeleton</keyword>
<comment type="similarity">
    <text evidence="6">Belongs to the CFAP144 family.</text>
</comment>